<keyword evidence="1" id="KW-0812">Transmembrane</keyword>
<sequence length="111" mass="11408">MGDMVSVADLVGLAVVVGVNAAIAALATRFIRVRLDTQWGVALYIALLVPAALFVTTLIATGPVGLGPDLGGATAVLGVAVALPFALGVAFDYFWMPAPEEVELPDTLRES</sequence>
<evidence type="ECO:0000313" key="4">
    <source>
        <dbReference type="Proteomes" id="UP000011669"/>
    </source>
</evidence>
<protein>
    <recommendedName>
        <fullName evidence="2">DUF7991 domain-containing protein</fullName>
    </recommendedName>
</protein>
<evidence type="ECO:0000313" key="3">
    <source>
        <dbReference type="EMBL" id="EMA46652.1"/>
    </source>
</evidence>
<accession>M0MLT8</accession>
<feature type="transmembrane region" description="Helical" evidence="1">
    <location>
        <begin position="39"/>
        <end position="60"/>
    </location>
</feature>
<keyword evidence="1" id="KW-0472">Membrane</keyword>
<name>M0MLT8_9EURY</name>
<keyword evidence="4" id="KW-1185">Reference proteome</keyword>
<feature type="transmembrane region" description="Helical" evidence="1">
    <location>
        <begin position="6"/>
        <end position="27"/>
    </location>
</feature>
<feature type="transmembrane region" description="Helical" evidence="1">
    <location>
        <begin position="72"/>
        <end position="95"/>
    </location>
</feature>
<gene>
    <name evidence="3" type="ORF">C449_03261</name>
</gene>
<dbReference type="EMBL" id="AOMD01000012">
    <property type="protein sequence ID" value="EMA46652.1"/>
    <property type="molecule type" value="Genomic_DNA"/>
</dbReference>
<feature type="domain" description="DUF7991" evidence="2">
    <location>
        <begin position="4"/>
        <end position="107"/>
    </location>
</feature>
<comment type="caution">
    <text evidence="3">The sequence shown here is derived from an EMBL/GenBank/DDBJ whole genome shotgun (WGS) entry which is preliminary data.</text>
</comment>
<evidence type="ECO:0000256" key="1">
    <source>
        <dbReference type="SAM" id="Phobius"/>
    </source>
</evidence>
<dbReference type="AlphaFoldDB" id="M0MLT8"/>
<dbReference type="PATRIC" id="fig|1227455.4.peg.663"/>
<dbReference type="InParanoid" id="M0MLT8"/>
<dbReference type="Proteomes" id="UP000011669">
    <property type="component" value="Unassembled WGS sequence"/>
</dbReference>
<dbReference type="InterPro" id="IPR058304">
    <property type="entry name" value="DUF7991"/>
</dbReference>
<reference evidence="3 4" key="1">
    <citation type="journal article" date="2014" name="PLoS Genet.">
        <title>Phylogenetically driven sequencing of extremely halophilic archaea reveals strategies for static and dynamic osmo-response.</title>
        <authorList>
            <person name="Becker E.A."/>
            <person name="Seitzer P.M."/>
            <person name="Tritt A."/>
            <person name="Larsen D."/>
            <person name="Krusor M."/>
            <person name="Yao A.I."/>
            <person name="Wu D."/>
            <person name="Madern D."/>
            <person name="Eisen J.A."/>
            <person name="Darling A.E."/>
            <person name="Facciotti M.T."/>
        </authorList>
    </citation>
    <scope>NUCLEOTIDE SEQUENCE [LARGE SCALE GENOMIC DNA]</scope>
    <source>
        <strain evidence="3 4">DSM 5350</strain>
    </source>
</reference>
<keyword evidence="1" id="KW-1133">Transmembrane helix</keyword>
<dbReference type="Pfam" id="PF25953">
    <property type="entry name" value="DUF7991"/>
    <property type="match status" value="1"/>
</dbReference>
<proteinExistence type="predicted"/>
<dbReference type="STRING" id="1227455.C449_03261"/>
<evidence type="ECO:0000259" key="2">
    <source>
        <dbReference type="Pfam" id="PF25953"/>
    </source>
</evidence>
<organism evidence="3 4">
    <name type="scientific">Halococcus saccharolyticus DSM 5350</name>
    <dbReference type="NCBI Taxonomy" id="1227455"/>
    <lineage>
        <taxon>Archaea</taxon>
        <taxon>Methanobacteriati</taxon>
        <taxon>Methanobacteriota</taxon>
        <taxon>Stenosarchaea group</taxon>
        <taxon>Halobacteria</taxon>
        <taxon>Halobacteriales</taxon>
        <taxon>Halococcaceae</taxon>
        <taxon>Halococcus</taxon>
    </lineage>
</organism>